<comment type="subcellular location">
    <subcellularLocation>
        <location evidence="1">Cell inner membrane</location>
        <topology evidence="1">Multi-pass membrane protein</topology>
    </subcellularLocation>
</comment>
<dbReference type="PANTHER" id="PTHR33529">
    <property type="entry name" value="SLR0882 PROTEIN-RELATED"/>
    <property type="match status" value="1"/>
</dbReference>
<keyword evidence="7 9" id="KW-1133">Transmembrane helix</keyword>
<evidence type="ECO:0000256" key="8">
    <source>
        <dbReference type="ARBA" id="ARBA00023136"/>
    </source>
</evidence>
<feature type="transmembrane region" description="Helical" evidence="9">
    <location>
        <begin position="52"/>
        <end position="77"/>
    </location>
</feature>
<evidence type="ECO:0000256" key="4">
    <source>
        <dbReference type="ARBA" id="ARBA00022475"/>
    </source>
</evidence>
<keyword evidence="11" id="KW-1185">Reference proteome</keyword>
<dbReference type="NCBIfam" id="TIGR04407">
    <property type="entry name" value="LptF_YjgP"/>
    <property type="match status" value="1"/>
</dbReference>
<evidence type="ECO:0000256" key="6">
    <source>
        <dbReference type="ARBA" id="ARBA00022692"/>
    </source>
</evidence>
<dbReference type="PANTHER" id="PTHR33529:SF7">
    <property type="entry name" value="LIPOPOLYSACCHARIDE EXPORT SYSTEM PERMEASE PROTEIN LPTF"/>
    <property type="match status" value="1"/>
</dbReference>
<keyword evidence="6 9" id="KW-0812">Transmembrane</keyword>
<comment type="caution">
    <text evidence="10">The sequence shown here is derived from an EMBL/GenBank/DDBJ whole genome shotgun (WGS) entry which is preliminary data.</text>
</comment>
<protein>
    <recommendedName>
        <fullName evidence="2">Lipopolysaccharide export system permease protein LptF</fullName>
    </recommendedName>
</protein>
<accession>A0A931NBM7</accession>
<keyword evidence="3" id="KW-0813">Transport</keyword>
<name>A0A931NBM7_9BURK</name>
<evidence type="ECO:0000256" key="5">
    <source>
        <dbReference type="ARBA" id="ARBA00022519"/>
    </source>
</evidence>
<dbReference type="EMBL" id="JAEDAL010000007">
    <property type="protein sequence ID" value="MBH9553743.1"/>
    <property type="molecule type" value="Genomic_DNA"/>
</dbReference>
<sequence>MLFHTSFRSELARQFGVSLVVLITIVLTFALIKTLGAAAGGKVDPADVLLALFFAGVTQLPVVLALALFIAVVGSVSRLYRDSEMAVWLASGQPLRRFLGPIASMAWPVWLGLAILMLWVTPWTQRETVQMRERYEKRSDLSRVAPGQFQSSRDGSKVFFIERGGESQGIGRNVFILTQKAEQEAVITAAEGRVEWEGEDRFLSLTNGQRAETLTAAEGRTVARFAGYRVLTDAGAARSMDELPPKAMSTQHLALSEHPRHHGQLVWRVGLIWGAINLSILGVGLAASNPRRPNNWGLVAALLVFIIYYHLINLTEGWVGRERLTPAQALLSVHGSVAVLAISLILLRDEGLRFHWRRFVGATS</sequence>
<proteinExistence type="predicted"/>
<feature type="transmembrane region" description="Helical" evidence="9">
    <location>
        <begin position="12"/>
        <end position="32"/>
    </location>
</feature>
<keyword evidence="4" id="KW-1003">Cell membrane</keyword>
<dbReference type="Proteomes" id="UP000620139">
    <property type="component" value="Unassembled WGS sequence"/>
</dbReference>
<dbReference type="GO" id="GO:0055085">
    <property type="term" value="P:transmembrane transport"/>
    <property type="evidence" value="ECO:0007669"/>
    <property type="project" value="InterPro"/>
</dbReference>
<dbReference type="AlphaFoldDB" id="A0A931NBM7"/>
<dbReference type="InterPro" id="IPR005495">
    <property type="entry name" value="LptG/LptF_permease"/>
</dbReference>
<evidence type="ECO:0000313" key="10">
    <source>
        <dbReference type="EMBL" id="MBH9553743.1"/>
    </source>
</evidence>
<feature type="transmembrane region" description="Helical" evidence="9">
    <location>
        <begin position="265"/>
        <end position="287"/>
    </location>
</feature>
<dbReference type="GO" id="GO:0043190">
    <property type="term" value="C:ATP-binding cassette (ABC) transporter complex"/>
    <property type="evidence" value="ECO:0007669"/>
    <property type="project" value="InterPro"/>
</dbReference>
<feature type="transmembrane region" description="Helical" evidence="9">
    <location>
        <begin position="324"/>
        <end position="347"/>
    </location>
</feature>
<evidence type="ECO:0000256" key="1">
    <source>
        <dbReference type="ARBA" id="ARBA00004429"/>
    </source>
</evidence>
<organism evidence="10 11">
    <name type="scientific">Inhella gelatinilytica</name>
    <dbReference type="NCBI Taxonomy" id="2795030"/>
    <lineage>
        <taxon>Bacteria</taxon>
        <taxon>Pseudomonadati</taxon>
        <taxon>Pseudomonadota</taxon>
        <taxon>Betaproteobacteria</taxon>
        <taxon>Burkholderiales</taxon>
        <taxon>Sphaerotilaceae</taxon>
        <taxon>Inhella</taxon>
    </lineage>
</organism>
<dbReference type="Pfam" id="PF03739">
    <property type="entry name" value="LptF_LptG"/>
    <property type="match status" value="1"/>
</dbReference>
<feature type="transmembrane region" description="Helical" evidence="9">
    <location>
        <begin position="294"/>
        <end position="312"/>
    </location>
</feature>
<dbReference type="GO" id="GO:0015920">
    <property type="term" value="P:lipopolysaccharide transport"/>
    <property type="evidence" value="ECO:0007669"/>
    <property type="project" value="TreeGrafter"/>
</dbReference>
<feature type="transmembrane region" description="Helical" evidence="9">
    <location>
        <begin position="98"/>
        <end position="120"/>
    </location>
</feature>
<keyword evidence="8 9" id="KW-0472">Membrane</keyword>
<evidence type="ECO:0000313" key="11">
    <source>
        <dbReference type="Proteomes" id="UP000620139"/>
    </source>
</evidence>
<gene>
    <name evidence="10" type="primary">lptF</name>
    <name evidence="10" type="ORF">I7X43_12905</name>
</gene>
<dbReference type="RefSeq" id="WP_198101367.1">
    <property type="nucleotide sequence ID" value="NZ_JAEDAL010000007.1"/>
</dbReference>
<evidence type="ECO:0000256" key="9">
    <source>
        <dbReference type="SAM" id="Phobius"/>
    </source>
</evidence>
<reference evidence="10" key="1">
    <citation type="submission" date="2020-12" db="EMBL/GenBank/DDBJ databases">
        <title>The genome sequence of Inhella sp. 4Y17.</title>
        <authorList>
            <person name="Liu Y."/>
        </authorList>
    </citation>
    <scope>NUCLEOTIDE SEQUENCE</scope>
    <source>
        <strain evidence="10">4Y10</strain>
    </source>
</reference>
<evidence type="ECO:0000256" key="2">
    <source>
        <dbReference type="ARBA" id="ARBA00014213"/>
    </source>
</evidence>
<keyword evidence="5" id="KW-0997">Cell inner membrane</keyword>
<evidence type="ECO:0000256" key="7">
    <source>
        <dbReference type="ARBA" id="ARBA00022989"/>
    </source>
</evidence>
<evidence type="ECO:0000256" key="3">
    <source>
        <dbReference type="ARBA" id="ARBA00022448"/>
    </source>
</evidence>
<dbReference type="InterPro" id="IPR030922">
    <property type="entry name" value="LptF"/>
</dbReference>